<dbReference type="Gene3D" id="3.40.50.620">
    <property type="entry name" value="HUPs"/>
    <property type="match status" value="2"/>
</dbReference>
<accession>A0A425Y809</accession>
<protein>
    <submittedName>
        <fullName evidence="3">Universal stress protein</fullName>
    </submittedName>
</protein>
<dbReference type="InterPro" id="IPR006015">
    <property type="entry name" value="Universal_stress_UspA"/>
</dbReference>
<reference evidence="3 4" key="1">
    <citation type="submission" date="2018-07" db="EMBL/GenBank/DDBJ databases">
        <title>Draft genome sequence of Ancylomarina sp. M1P.</title>
        <authorList>
            <person name="Yadav S."/>
            <person name="Villanueva L."/>
            <person name="Damste J.S.S."/>
        </authorList>
    </citation>
    <scope>NUCLEOTIDE SEQUENCE [LARGE SCALE GENOMIC DNA]</scope>
    <source>
        <strain evidence="3 4">M1P</strain>
    </source>
</reference>
<dbReference type="AlphaFoldDB" id="A0A425Y809"/>
<dbReference type="PANTHER" id="PTHR46268:SF6">
    <property type="entry name" value="UNIVERSAL STRESS PROTEIN UP12"/>
    <property type="match status" value="1"/>
</dbReference>
<dbReference type="Proteomes" id="UP000285794">
    <property type="component" value="Unassembled WGS sequence"/>
</dbReference>
<evidence type="ECO:0000313" key="3">
    <source>
        <dbReference type="EMBL" id="RRG24651.1"/>
    </source>
</evidence>
<dbReference type="CDD" id="cd00293">
    <property type="entry name" value="USP-like"/>
    <property type="match status" value="1"/>
</dbReference>
<comment type="similarity">
    <text evidence="1">Belongs to the universal stress protein A family.</text>
</comment>
<proteinExistence type="inferred from homology"/>
<sequence length="297" mass="34137">MKRAFVWHLYLGFKSNETLNPTEMKERGKAIVVGWDFSEYSKLALDHALFYSYQTNMKICLVHIIKRKSDTDIVSVELQKVVDQVYQSRGKHIEMMVRHGNVSEGLSSAAKEISAAVIFIGTHGVQGIQNYIGSHVLRIIMDSAIPFVIVQAPREKHTQFSVVCPIDSRKESKEVLYWVAYLAQVLGAKISLVYPEYKTQTRILRTKANVNFSKHYLGDCRVKYEEVKLSSKRFNNAIVQYAKKKHADLILTITNRQPKVQYLFSASKIQYLIANKEKIPVLCVNPRKDLWIYGAYK</sequence>
<dbReference type="SUPFAM" id="SSF52402">
    <property type="entry name" value="Adenine nucleotide alpha hydrolases-like"/>
    <property type="match status" value="2"/>
</dbReference>
<dbReference type="PANTHER" id="PTHR46268">
    <property type="entry name" value="STRESS RESPONSE PROTEIN NHAX"/>
    <property type="match status" value="1"/>
</dbReference>
<organism evidence="3 4">
    <name type="scientific">Ancylomarina euxinus</name>
    <dbReference type="NCBI Taxonomy" id="2283627"/>
    <lineage>
        <taxon>Bacteria</taxon>
        <taxon>Pseudomonadati</taxon>
        <taxon>Bacteroidota</taxon>
        <taxon>Bacteroidia</taxon>
        <taxon>Marinilabiliales</taxon>
        <taxon>Marinifilaceae</taxon>
        <taxon>Ancylomarina</taxon>
    </lineage>
</organism>
<keyword evidence="4" id="KW-1185">Reference proteome</keyword>
<name>A0A425Y809_9BACT</name>
<dbReference type="Pfam" id="PF00582">
    <property type="entry name" value="Usp"/>
    <property type="match status" value="1"/>
</dbReference>
<comment type="caution">
    <text evidence="3">The sequence shown here is derived from an EMBL/GenBank/DDBJ whole genome shotgun (WGS) entry which is preliminary data.</text>
</comment>
<evidence type="ECO:0000256" key="1">
    <source>
        <dbReference type="ARBA" id="ARBA00008791"/>
    </source>
</evidence>
<gene>
    <name evidence="3" type="ORF">DWB61_01145</name>
</gene>
<feature type="domain" description="UspA" evidence="2">
    <location>
        <begin position="29"/>
        <end position="150"/>
    </location>
</feature>
<dbReference type="PRINTS" id="PR01438">
    <property type="entry name" value="UNVRSLSTRESS"/>
</dbReference>
<dbReference type="InterPro" id="IPR014729">
    <property type="entry name" value="Rossmann-like_a/b/a_fold"/>
</dbReference>
<dbReference type="InterPro" id="IPR006016">
    <property type="entry name" value="UspA"/>
</dbReference>
<evidence type="ECO:0000259" key="2">
    <source>
        <dbReference type="Pfam" id="PF00582"/>
    </source>
</evidence>
<dbReference type="EMBL" id="QQWG01000001">
    <property type="protein sequence ID" value="RRG24651.1"/>
    <property type="molecule type" value="Genomic_DNA"/>
</dbReference>
<evidence type="ECO:0000313" key="4">
    <source>
        <dbReference type="Proteomes" id="UP000285794"/>
    </source>
</evidence>